<evidence type="ECO:0000256" key="3">
    <source>
        <dbReference type="ARBA" id="ARBA00022989"/>
    </source>
</evidence>
<feature type="transmembrane region" description="Helical" evidence="5">
    <location>
        <begin position="233"/>
        <end position="252"/>
    </location>
</feature>
<evidence type="ECO:0000313" key="8">
    <source>
        <dbReference type="Proteomes" id="UP000319204"/>
    </source>
</evidence>
<accession>A0A5N5J348</accession>
<feature type="transmembrane region" description="Helical" evidence="5">
    <location>
        <begin position="12"/>
        <end position="39"/>
    </location>
</feature>
<comment type="caution">
    <text evidence="7">The sequence shown here is derived from an EMBL/GenBank/DDBJ whole genome shotgun (WGS) entry which is preliminary data.</text>
</comment>
<dbReference type="AlphaFoldDB" id="A0A5N5J348"/>
<reference evidence="7" key="1">
    <citation type="submission" date="2019-10" db="EMBL/GenBank/DDBJ databases">
        <title>Muricauda hadale sp. nov., a piezophilic bacterium isolated from hadopelagic water of the Mariana Trench.</title>
        <authorList>
            <person name="Wei Y."/>
        </authorList>
    </citation>
    <scope>NUCLEOTIDE SEQUENCE [LARGE SCALE GENOMIC DNA]</scope>
    <source>
        <strain evidence="7">MT-229</strain>
    </source>
</reference>
<evidence type="ECO:0000256" key="2">
    <source>
        <dbReference type="ARBA" id="ARBA00022692"/>
    </source>
</evidence>
<name>A0A5N5J348_9FLAO</name>
<proteinExistence type="predicted"/>
<dbReference type="EMBL" id="VNIK02000005">
    <property type="protein sequence ID" value="KAB5488839.1"/>
    <property type="molecule type" value="Genomic_DNA"/>
</dbReference>
<dbReference type="PANTHER" id="PTHR37422">
    <property type="entry name" value="TEICHURONIC ACID BIOSYNTHESIS PROTEIN TUAE"/>
    <property type="match status" value="1"/>
</dbReference>
<keyword evidence="4 5" id="KW-0472">Membrane</keyword>
<keyword evidence="2 5" id="KW-0812">Transmembrane</keyword>
<organism evidence="7 8">
    <name type="scientific">Flagellimonas hadalis</name>
    <dbReference type="NCBI Taxonomy" id="2597517"/>
    <lineage>
        <taxon>Bacteria</taxon>
        <taxon>Pseudomonadati</taxon>
        <taxon>Bacteroidota</taxon>
        <taxon>Flavobacteriia</taxon>
        <taxon>Flavobacteriales</taxon>
        <taxon>Flavobacteriaceae</taxon>
        <taxon>Flagellimonas</taxon>
    </lineage>
</organism>
<evidence type="ECO:0000256" key="5">
    <source>
        <dbReference type="SAM" id="Phobius"/>
    </source>
</evidence>
<dbReference type="InterPro" id="IPR007016">
    <property type="entry name" value="O-antigen_ligase-rel_domated"/>
</dbReference>
<keyword evidence="8" id="KW-1185">Reference proteome</keyword>
<dbReference type="Proteomes" id="UP000319204">
    <property type="component" value="Unassembled WGS sequence"/>
</dbReference>
<evidence type="ECO:0000259" key="6">
    <source>
        <dbReference type="Pfam" id="PF04932"/>
    </source>
</evidence>
<feature type="transmembrane region" description="Helical" evidence="5">
    <location>
        <begin position="164"/>
        <end position="182"/>
    </location>
</feature>
<comment type="subcellular location">
    <subcellularLocation>
        <location evidence="1">Membrane</location>
        <topology evidence="1">Multi-pass membrane protein</topology>
    </subcellularLocation>
</comment>
<feature type="transmembrane region" description="Helical" evidence="5">
    <location>
        <begin position="315"/>
        <end position="334"/>
    </location>
</feature>
<feature type="transmembrane region" description="Helical" evidence="5">
    <location>
        <begin position="194"/>
        <end position="221"/>
    </location>
</feature>
<sequence>MDKNIQKYFFILLFPIILVLPLPLQFSTVSLVLLCINLITLSTKEELTTNGQKIFQNKLIILLAGVFFLDLVIMLIVEGRLKFVYKEVRLAFILLPPIIFLTKNKLAKIRDLVLLSTVFGILIYIAYADIYLIYFYNQVANVEFALDHFLKYNYTNIPGAYHHSYQGLYMLFSIMILLDNSITSKKIRKEVSRFLVAIIFVHMIFMAGKLTLMLALIFIALSALKPYFWKSKLKLWAVGASIVLMTVMVIFLNMNKLFDTIAFSFSNRINSWTCSMRLFFENPILGTDEATIMKSLNACVESNAISTHNQYLNELLDYGIFALWLPVFYFLIFLRSKNNGLLRNLLYMIIILSLFENVFSLQRGVLFIIFYFSLLYFCPLKNNIQLE</sequence>
<evidence type="ECO:0000256" key="4">
    <source>
        <dbReference type="ARBA" id="ARBA00023136"/>
    </source>
</evidence>
<gene>
    <name evidence="7" type="ORF">FOT42_009505</name>
</gene>
<protein>
    <recommendedName>
        <fullName evidence="6">O-antigen ligase-related domain-containing protein</fullName>
    </recommendedName>
</protein>
<dbReference type="GO" id="GO:0016020">
    <property type="term" value="C:membrane"/>
    <property type="evidence" value="ECO:0007669"/>
    <property type="project" value="UniProtKB-SubCell"/>
</dbReference>
<feature type="transmembrane region" description="Helical" evidence="5">
    <location>
        <begin position="113"/>
        <end position="136"/>
    </location>
</feature>
<keyword evidence="3 5" id="KW-1133">Transmembrane helix</keyword>
<dbReference type="PANTHER" id="PTHR37422:SF17">
    <property type="entry name" value="O-ANTIGEN LIGASE"/>
    <property type="match status" value="1"/>
</dbReference>
<dbReference type="Pfam" id="PF04932">
    <property type="entry name" value="Wzy_C"/>
    <property type="match status" value="1"/>
</dbReference>
<dbReference type="InterPro" id="IPR051533">
    <property type="entry name" value="WaaL-like"/>
</dbReference>
<feature type="domain" description="O-antigen ligase-related" evidence="6">
    <location>
        <begin position="196"/>
        <end position="324"/>
    </location>
</feature>
<dbReference type="OrthoDB" id="1093278at2"/>
<evidence type="ECO:0000313" key="7">
    <source>
        <dbReference type="EMBL" id="KAB5488839.1"/>
    </source>
</evidence>
<feature type="transmembrane region" description="Helical" evidence="5">
    <location>
        <begin position="59"/>
        <end position="77"/>
    </location>
</feature>
<evidence type="ECO:0000256" key="1">
    <source>
        <dbReference type="ARBA" id="ARBA00004141"/>
    </source>
</evidence>
<feature type="transmembrane region" description="Helical" evidence="5">
    <location>
        <begin position="346"/>
        <end position="377"/>
    </location>
</feature>